<evidence type="ECO:0000256" key="2">
    <source>
        <dbReference type="ARBA" id="ARBA00023015"/>
    </source>
</evidence>
<keyword evidence="5" id="KW-0539">Nucleus</keyword>
<dbReference type="InterPro" id="IPR001471">
    <property type="entry name" value="AP2/ERF_dom"/>
</dbReference>
<dbReference type="InterPro" id="IPR036955">
    <property type="entry name" value="AP2/ERF_dom_sf"/>
</dbReference>
<feature type="compositionally biased region" description="Polar residues" evidence="6">
    <location>
        <begin position="27"/>
        <end position="41"/>
    </location>
</feature>
<keyword evidence="9" id="KW-1185">Reference proteome</keyword>
<dbReference type="InterPro" id="IPR016177">
    <property type="entry name" value="DNA-bd_dom_sf"/>
</dbReference>
<evidence type="ECO:0000256" key="1">
    <source>
        <dbReference type="ARBA" id="ARBA00004123"/>
    </source>
</evidence>
<evidence type="ECO:0000313" key="8">
    <source>
        <dbReference type="EMBL" id="KAG5379379.1"/>
    </source>
</evidence>
<reference evidence="8 9" key="1">
    <citation type="submission" date="2021-03" db="EMBL/GenBank/DDBJ databases">
        <authorList>
            <person name="King G.J."/>
            <person name="Bancroft I."/>
            <person name="Baten A."/>
            <person name="Bloomfield J."/>
            <person name="Borpatragohain P."/>
            <person name="He Z."/>
            <person name="Irish N."/>
            <person name="Irwin J."/>
            <person name="Liu K."/>
            <person name="Mauleon R.P."/>
            <person name="Moore J."/>
            <person name="Morris R."/>
            <person name="Ostergaard L."/>
            <person name="Wang B."/>
            <person name="Wells R."/>
        </authorList>
    </citation>
    <scope>NUCLEOTIDE SEQUENCE [LARGE SCALE GENOMIC DNA]</scope>
    <source>
        <strain evidence="8">R-o-18</strain>
        <tissue evidence="8">Leaf</tissue>
    </source>
</reference>
<dbReference type="CDD" id="cd00018">
    <property type="entry name" value="AP2"/>
    <property type="match status" value="1"/>
</dbReference>
<dbReference type="PANTHER" id="PTHR32467">
    <property type="entry name" value="AP2-LIKE ETHYLENE-RESPONSIVE TRANSCRIPTION FACTOR"/>
    <property type="match status" value="1"/>
</dbReference>
<evidence type="ECO:0000256" key="5">
    <source>
        <dbReference type="ARBA" id="ARBA00023242"/>
    </source>
</evidence>
<dbReference type="PROSITE" id="PS51032">
    <property type="entry name" value="AP2_ERF"/>
    <property type="match status" value="1"/>
</dbReference>
<feature type="compositionally biased region" description="Polar residues" evidence="6">
    <location>
        <begin position="379"/>
        <end position="395"/>
    </location>
</feature>
<feature type="region of interest" description="Disordered" evidence="6">
    <location>
        <begin position="116"/>
        <end position="139"/>
    </location>
</feature>
<comment type="caution">
    <text evidence="8">The sequence shown here is derived from an EMBL/GenBank/DDBJ whole genome shotgun (WGS) entry which is preliminary data.</text>
</comment>
<keyword evidence="2" id="KW-0805">Transcription regulation</keyword>
<dbReference type="EMBL" id="JADBGQ010000009">
    <property type="protein sequence ID" value="KAG5379379.1"/>
    <property type="molecule type" value="Genomic_DNA"/>
</dbReference>
<feature type="region of interest" description="Disordered" evidence="6">
    <location>
        <begin position="334"/>
        <end position="403"/>
    </location>
</feature>
<name>A0ABQ7L1B8_BRACM</name>
<evidence type="ECO:0000256" key="3">
    <source>
        <dbReference type="ARBA" id="ARBA00023125"/>
    </source>
</evidence>
<dbReference type="Gene3D" id="3.30.730.10">
    <property type="entry name" value="AP2/ERF domain"/>
    <property type="match status" value="2"/>
</dbReference>
<accession>A0ABQ7L1B8</accession>
<comment type="subcellular location">
    <subcellularLocation>
        <location evidence="1">Nucleus</location>
    </subcellularLocation>
</comment>
<evidence type="ECO:0000256" key="4">
    <source>
        <dbReference type="ARBA" id="ARBA00023163"/>
    </source>
</evidence>
<dbReference type="Proteomes" id="UP000823674">
    <property type="component" value="Chromosome A07"/>
</dbReference>
<protein>
    <recommendedName>
        <fullName evidence="7">AP2/ERF domain-containing protein</fullName>
    </recommendedName>
</protein>
<organism evidence="8 9">
    <name type="scientific">Brassica rapa subsp. trilocularis</name>
    <dbReference type="NCBI Taxonomy" id="1813537"/>
    <lineage>
        <taxon>Eukaryota</taxon>
        <taxon>Viridiplantae</taxon>
        <taxon>Streptophyta</taxon>
        <taxon>Embryophyta</taxon>
        <taxon>Tracheophyta</taxon>
        <taxon>Spermatophyta</taxon>
        <taxon>Magnoliopsida</taxon>
        <taxon>eudicotyledons</taxon>
        <taxon>Gunneridae</taxon>
        <taxon>Pentapetalae</taxon>
        <taxon>rosids</taxon>
        <taxon>malvids</taxon>
        <taxon>Brassicales</taxon>
        <taxon>Brassicaceae</taxon>
        <taxon>Brassiceae</taxon>
        <taxon>Brassica</taxon>
    </lineage>
</organism>
<dbReference type="SUPFAM" id="SSF54171">
    <property type="entry name" value="DNA-binding domain"/>
    <property type="match status" value="1"/>
</dbReference>
<feature type="region of interest" description="Disordered" evidence="6">
    <location>
        <begin position="1"/>
        <end position="41"/>
    </location>
</feature>
<keyword evidence="4" id="KW-0804">Transcription</keyword>
<keyword evidence="3" id="KW-0238">DNA-binding</keyword>
<dbReference type="PANTHER" id="PTHR32467:SF118">
    <property type="entry name" value="ETHYLENE-RESPONSIVE TRANSCRIPTION FACTOR RAP2-7"/>
    <property type="match status" value="1"/>
</dbReference>
<feature type="domain" description="AP2/ERF" evidence="7">
    <location>
        <begin position="141"/>
        <end position="239"/>
    </location>
</feature>
<evidence type="ECO:0000313" key="9">
    <source>
        <dbReference type="Proteomes" id="UP000823674"/>
    </source>
</evidence>
<gene>
    <name evidence="8" type="primary">A07p024870.1_BraROA</name>
    <name evidence="8" type="ORF">IGI04_027221</name>
</gene>
<evidence type="ECO:0000256" key="6">
    <source>
        <dbReference type="SAM" id="MobiDB-lite"/>
    </source>
</evidence>
<proteinExistence type="predicted"/>
<evidence type="ECO:0000259" key="7">
    <source>
        <dbReference type="PROSITE" id="PS51032"/>
    </source>
</evidence>
<sequence length="403" mass="43999">MLDLNLDADSPESTQYGDSYADRKTSDGSGNRSETSTSSVINAEADDDSCSTRAFTLNFDILKVGSSGDGGGGGGDESAAVTKEFFPVAGDCGHLRGSSSRSWIDLSFDGSRQGETNLVVPAPAPAPVKKSRRGPRSRSSQYRGVTFYRRTGRWESHIWDCGKQVYLGVDADINFTLGDYEEDMKQVQNLSKEEFVHILRRTEHRYVYLGLFDSEVEAARAYDKAAISSNGREAVTNFELSSYQNETNSETNNQGAHDKLDLSLGMSLSPGNASKQNGRLFHYPSNTYETQRGVSLTIGNEFMGKPVNAPLPYGSSDHRAYWNGYNNPVEGRATEKRSEAEGGGMMSNWGWQGPGQTSAMRPQPPGPQPQLFSVAAASSGFSNFRQQPPNDNVSSLGYFYPQP</sequence>
<dbReference type="SMART" id="SM00380">
    <property type="entry name" value="AP2"/>
    <property type="match status" value="1"/>
</dbReference>